<evidence type="ECO:0000313" key="4">
    <source>
        <dbReference type="Proteomes" id="UP000285112"/>
    </source>
</evidence>
<name>A0A419IB38_9PSEU</name>
<dbReference type="Proteomes" id="UP000285112">
    <property type="component" value="Unassembled WGS sequence"/>
</dbReference>
<keyword evidence="4" id="KW-1185">Reference proteome</keyword>
<feature type="domain" description="Conserved hypothetical protein CHP02391" evidence="2">
    <location>
        <begin position="107"/>
        <end position="223"/>
    </location>
</feature>
<evidence type="ECO:0000313" key="3">
    <source>
        <dbReference type="EMBL" id="RJQ91307.1"/>
    </source>
</evidence>
<organism evidence="3 4">
    <name type="scientific">Amycolatopsis panacis</name>
    <dbReference type="NCBI Taxonomy" id="2340917"/>
    <lineage>
        <taxon>Bacteria</taxon>
        <taxon>Bacillati</taxon>
        <taxon>Actinomycetota</taxon>
        <taxon>Actinomycetes</taxon>
        <taxon>Pseudonocardiales</taxon>
        <taxon>Pseudonocardiaceae</taxon>
        <taxon>Amycolatopsis</taxon>
    </lineage>
</organism>
<comment type="caution">
    <text evidence="3">The sequence shown here is derived from an EMBL/GenBank/DDBJ whole genome shotgun (WGS) entry which is preliminary data.</text>
</comment>
<dbReference type="EMBL" id="QZFV01000021">
    <property type="protein sequence ID" value="RJQ91307.1"/>
    <property type="molecule type" value="Genomic_DNA"/>
</dbReference>
<evidence type="ECO:0000259" key="2">
    <source>
        <dbReference type="Pfam" id="PF09509"/>
    </source>
</evidence>
<accession>A0A419IB38</accession>
<feature type="region of interest" description="Disordered" evidence="1">
    <location>
        <begin position="1"/>
        <end position="23"/>
    </location>
</feature>
<proteinExistence type="predicted"/>
<dbReference type="AlphaFoldDB" id="A0A419IB38"/>
<dbReference type="InterPro" id="IPR012654">
    <property type="entry name" value="CHP02391"/>
</dbReference>
<protein>
    <recommendedName>
        <fullName evidence="2">Conserved hypothetical protein CHP02391 domain-containing protein</fullName>
    </recommendedName>
</protein>
<evidence type="ECO:0000256" key="1">
    <source>
        <dbReference type="SAM" id="MobiDB-lite"/>
    </source>
</evidence>
<reference evidence="3 4" key="1">
    <citation type="submission" date="2018-09" db="EMBL/GenBank/DDBJ databases">
        <title>YIM PH 21725 draft genome.</title>
        <authorList>
            <person name="Miao C."/>
        </authorList>
    </citation>
    <scope>NUCLEOTIDE SEQUENCE [LARGE SCALE GENOMIC DNA]</scope>
    <source>
        <strain evidence="4">YIM PH21725</strain>
    </source>
</reference>
<dbReference type="Pfam" id="PF09509">
    <property type="entry name" value="Hypoth_Ymh"/>
    <property type="match status" value="1"/>
</dbReference>
<gene>
    <name evidence="3" type="ORF">D5S19_02270</name>
</gene>
<sequence length="250" mass="27272">MPNSRNSRERRKALNSSRLPRPPAHATWKAKVVAVLRNSLGDESSALKEFIALRYFVGFWVNSPDQAESDARFSRGRVAEAVGLIDAAIYELSLVSGATAVEGGSYDASLWDHVKHSVSEERWEQVASAAVIYVEDRVRRWSGTPTDKQGRNLVGHALFVTAFATGGPLALGNQANETDGWRNLATGLVSALGNVDRHNIQERPDAKQYPLGVLGLASLRLTQVHYQHSASTVKLGNCRPLSHYDAAVAD</sequence>